<comment type="catalytic activity">
    <reaction evidence="8">
        <text>L-lysyl-L-alanine(out) = L-lysyl-L-alanine(in)</text>
        <dbReference type="Rhea" id="RHEA:79399"/>
        <dbReference type="ChEBI" id="CHEBI:229954"/>
    </reaction>
</comment>
<evidence type="ECO:0000256" key="24">
    <source>
        <dbReference type="ARBA" id="ARBA00046376"/>
    </source>
</evidence>
<evidence type="ECO:0000256" key="16">
    <source>
        <dbReference type="ARBA" id="ARBA00044900"/>
    </source>
</evidence>
<dbReference type="HOGENOM" id="CLU_623331_0_0_1"/>
<comment type="catalytic activity">
    <reaction evidence="20">
        <text>L-lysyl-glycine(out) = L-lysyl-glycine(in)</text>
        <dbReference type="Rhea" id="RHEA:79407"/>
        <dbReference type="ChEBI" id="CHEBI:191202"/>
    </reaction>
</comment>
<comment type="catalytic activity">
    <reaction evidence="15">
        <text>L-arginyl-L-alpha-amino acid(out) = L-arginyl-L-alpha-amino acid(in)</text>
        <dbReference type="Rhea" id="RHEA:79371"/>
        <dbReference type="ChEBI" id="CHEBI:84315"/>
    </reaction>
</comment>
<evidence type="ECO:0000256" key="6">
    <source>
        <dbReference type="ARBA" id="ARBA00023136"/>
    </source>
</evidence>
<comment type="catalytic activity">
    <reaction evidence="17">
        <text>L-arginyl-glycine(out) = L-arginyl-glycine(in)</text>
        <dbReference type="Rhea" id="RHEA:79391"/>
        <dbReference type="ChEBI" id="CHEBI:229955"/>
    </reaction>
</comment>
<evidence type="ECO:0000256" key="19">
    <source>
        <dbReference type="ARBA" id="ARBA00044919"/>
    </source>
</evidence>
<keyword evidence="6 25" id="KW-0472">Membrane</keyword>
<keyword evidence="7" id="KW-0458">Lysosome</keyword>
<proteinExistence type="inferred from homology"/>
<comment type="subcellular location">
    <subcellularLocation>
        <location evidence="1">Lysosome membrane</location>
        <topology evidence="1">Multi-pass membrane protein</topology>
    </subcellularLocation>
</comment>
<evidence type="ECO:0000313" key="26">
    <source>
        <dbReference type="EMBL" id="EAR87865.1"/>
    </source>
</evidence>
<comment type="catalytic activity">
    <reaction evidence="18">
        <text>L-histidyl-L-alpha-amino acid(out) = L-histidyl-L-alpha-amino acid(in)</text>
        <dbReference type="Rhea" id="RHEA:79379"/>
        <dbReference type="ChEBI" id="CHEBI:229964"/>
    </reaction>
</comment>
<comment type="catalytic activity">
    <reaction evidence="19">
        <text>L-alanyl-L-lysine(out) = L-alanyl-L-lysine(in)</text>
        <dbReference type="Rhea" id="RHEA:79415"/>
        <dbReference type="ChEBI" id="CHEBI:192470"/>
    </reaction>
</comment>
<comment type="catalytic activity">
    <reaction evidence="12">
        <text>L-lysyl-L-alpha-amino acid(out) = L-lysyl-L-alpha-amino acid(in)</text>
        <dbReference type="Rhea" id="RHEA:79387"/>
        <dbReference type="ChEBI" id="CHEBI:229965"/>
    </reaction>
</comment>
<comment type="catalytic activity">
    <reaction evidence="11">
        <text>L-alpha-aminoacyl-L-histidine(out) = L-alpha-aminoacyl-L-histidine(in)</text>
        <dbReference type="Rhea" id="RHEA:79375"/>
        <dbReference type="ChEBI" id="CHEBI:229967"/>
    </reaction>
</comment>
<evidence type="ECO:0000256" key="12">
    <source>
        <dbReference type="ARBA" id="ARBA00044891"/>
    </source>
</evidence>
<evidence type="ECO:0000256" key="9">
    <source>
        <dbReference type="ARBA" id="ARBA00044878"/>
    </source>
</evidence>
<evidence type="ECO:0000256" key="17">
    <source>
        <dbReference type="ARBA" id="ARBA00044903"/>
    </source>
</evidence>
<feature type="transmembrane region" description="Helical" evidence="25">
    <location>
        <begin position="184"/>
        <end position="206"/>
    </location>
</feature>
<dbReference type="Proteomes" id="UP000009168">
    <property type="component" value="Unassembled WGS sequence"/>
</dbReference>
<evidence type="ECO:0000313" key="27">
    <source>
        <dbReference type="Proteomes" id="UP000009168"/>
    </source>
</evidence>
<comment type="similarity">
    <text evidence="2">Belongs to the major facilitator superfamily.</text>
</comment>
<sequence>MNQNKVKQDFNTQIEQKTNFPMAIWICLATFGSIYAQTEAPSLHDYWKEYYAHDYAERFEFYFNLSQSISLFSLVFLSFAVGILCDLYSNAIIMIVQGFIIVLGQFLVYCSYYFSQFWFFFVGRMLIILGMQTIQTSSKSFLNQHVADKEKGFLFGIHSSSVLVGKFVVLIIEPYIASKLGMEVALLFTFGLTCFSLFASYMTYYLEEKEKTNLAEVQTDLDSESQIDSNQDLVQTQTQNTFMSQWQQILSYSMQYWLFGYIIASSLLVTNVLDALLPAYLSSHWKINTLDATRISSIQQFYGFINWLMGMCYDWLQMGQEWLLFSSVASLVGQVILTQYDPVLGTVIEGLGYNMRVVAMFPLLGKLVKKEATGKAYGLIRSFKDLISMMAFLIIGLLVNASNSYHSSFQGVGFYIAFYTLINIFLYIKSKQPLQILQKL</sequence>
<dbReference type="PANTHER" id="PTHR23512:SF3">
    <property type="entry name" value="MAJOR FACILITATOR SUPERFAMILY DOMAIN-CONTAINING PROTEIN 1"/>
    <property type="match status" value="1"/>
</dbReference>
<dbReference type="InterPro" id="IPR036259">
    <property type="entry name" value="MFS_trans_sf"/>
</dbReference>
<feature type="transmembrane region" description="Helical" evidence="25">
    <location>
        <begin position="346"/>
        <end position="365"/>
    </location>
</feature>
<feature type="transmembrane region" description="Helical" evidence="25">
    <location>
        <begin position="386"/>
        <end position="403"/>
    </location>
</feature>
<dbReference type="STRING" id="312017.Q22SA7"/>
<evidence type="ECO:0000256" key="1">
    <source>
        <dbReference type="ARBA" id="ARBA00004155"/>
    </source>
</evidence>
<evidence type="ECO:0000256" key="15">
    <source>
        <dbReference type="ARBA" id="ARBA00044899"/>
    </source>
</evidence>
<comment type="function">
    <text evidence="23">Lysosomal dipeptide uniporter that selectively exports lysine, arginine or histidine-containing dipeptides with a net positive charge from the lysosome lumen into the cytosol. Could play a role in a specific type of protein O-glycosylation indirectly regulating macrophages migration and tissue invasion. Also essential for liver homeostasis.</text>
</comment>
<gene>
    <name evidence="26" type="ORF">TTHERM_00006290</name>
</gene>
<feature type="transmembrane region" description="Helical" evidence="25">
    <location>
        <begin position="91"/>
        <end position="108"/>
    </location>
</feature>
<reference evidence="27" key="1">
    <citation type="journal article" date="2006" name="PLoS Biol.">
        <title>Macronuclear genome sequence of the ciliate Tetrahymena thermophila, a model eukaryote.</title>
        <authorList>
            <person name="Eisen J.A."/>
            <person name="Coyne R.S."/>
            <person name="Wu M."/>
            <person name="Wu D."/>
            <person name="Thiagarajan M."/>
            <person name="Wortman J.R."/>
            <person name="Badger J.H."/>
            <person name="Ren Q."/>
            <person name="Amedeo P."/>
            <person name="Jones K.M."/>
            <person name="Tallon L.J."/>
            <person name="Delcher A.L."/>
            <person name="Salzberg S.L."/>
            <person name="Silva J.C."/>
            <person name="Haas B.J."/>
            <person name="Majoros W.H."/>
            <person name="Farzad M."/>
            <person name="Carlton J.M."/>
            <person name="Smith R.K. Jr."/>
            <person name="Garg J."/>
            <person name="Pearlman R.E."/>
            <person name="Karrer K.M."/>
            <person name="Sun L."/>
            <person name="Manning G."/>
            <person name="Elde N.C."/>
            <person name="Turkewitz A.P."/>
            <person name="Asai D.J."/>
            <person name="Wilkes D.E."/>
            <person name="Wang Y."/>
            <person name="Cai H."/>
            <person name="Collins K."/>
            <person name="Stewart B.A."/>
            <person name="Lee S.R."/>
            <person name="Wilamowska K."/>
            <person name="Weinberg Z."/>
            <person name="Ruzzo W.L."/>
            <person name="Wloga D."/>
            <person name="Gaertig J."/>
            <person name="Frankel J."/>
            <person name="Tsao C.-C."/>
            <person name="Gorovsky M.A."/>
            <person name="Keeling P.J."/>
            <person name="Waller R.F."/>
            <person name="Patron N.J."/>
            <person name="Cherry J.M."/>
            <person name="Stover N.A."/>
            <person name="Krieger C.J."/>
            <person name="del Toro C."/>
            <person name="Ryder H.F."/>
            <person name="Williamson S.C."/>
            <person name="Barbeau R.A."/>
            <person name="Hamilton E.P."/>
            <person name="Orias E."/>
        </authorList>
    </citation>
    <scope>NUCLEOTIDE SEQUENCE [LARGE SCALE GENOMIC DNA]</scope>
    <source>
        <strain evidence="27">SB210</strain>
    </source>
</reference>
<evidence type="ECO:0000256" key="18">
    <source>
        <dbReference type="ARBA" id="ARBA00044912"/>
    </source>
</evidence>
<evidence type="ECO:0000256" key="14">
    <source>
        <dbReference type="ARBA" id="ARBA00044898"/>
    </source>
</evidence>
<dbReference type="InterPro" id="IPR052187">
    <property type="entry name" value="MFSD1"/>
</dbReference>
<evidence type="ECO:0000256" key="25">
    <source>
        <dbReference type="SAM" id="Phobius"/>
    </source>
</evidence>
<feature type="transmembrane region" description="Helical" evidence="25">
    <location>
        <begin position="20"/>
        <end position="38"/>
    </location>
</feature>
<accession>Q22SA7</accession>
<name>Q22SA7_TETTS</name>
<comment type="catalytic activity">
    <reaction evidence="10">
        <text>L-alpha-aminoacyl-L-arginine(out) = L-alpha-aminoacyl-L-arginine(in)</text>
        <dbReference type="Rhea" id="RHEA:79367"/>
        <dbReference type="ChEBI" id="CHEBI:229968"/>
    </reaction>
</comment>
<dbReference type="KEGG" id="tet:TTHERM_00006290"/>
<evidence type="ECO:0000256" key="20">
    <source>
        <dbReference type="ARBA" id="ARBA00044924"/>
    </source>
</evidence>
<dbReference type="Gene3D" id="1.20.1250.20">
    <property type="entry name" value="MFS general substrate transporter like domains"/>
    <property type="match status" value="2"/>
</dbReference>
<evidence type="ECO:0000256" key="5">
    <source>
        <dbReference type="ARBA" id="ARBA00022989"/>
    </source>
</evidence>
<evidence type="ECO:0000256" key="23">
    <source>
        <dbReference type="ARBA" id="ARBA00045709"/>
    </source>
</evidence>
<comment type="catalytic activity">
    <reaction evidence="9">
        <text>L-histidyl-glycine(out) = L-histidyl-glycine(in)</text>
        <dbReference type="Rhea" id="RHEA:79395"/>
        <dbReference type="ChEBI" id="CHEBI:229957"/>
    </reaction>
</comment>
<feature type="transmembrane region" description="Helical" evidence="25">
    <location>
        <begin position="114"/>
        <end position="131"/>
    </location>
</feature>
<evidence type="ECO:0000256" key="4">
    <source>
        <dbReference type="ARBA" id="ARBA00022692"/>
    </source>
</evidence>
<evidence type="ECO:0000256" key="8">
    <source>
        <dbReference type="ARBA" id="ARBA00044876"/>
    </source>
</evidence>
<comment type="catalytic activity">
    <reaction evidence="14">
        <text>L-aspartyl-L-lysine(out) = L-aspartyl-L-lysine(in)</text>
        <dbReference type="Rhea" id="RHEA:79411"/>
        <dbReference type="ChEBI" id="CHEBI:229953"/>
    </reaction>
</comment>
<dbReference type="InterPro" id="IPR011701">
    <property type="entry name" value="MFS"/>
</dbReference>
<keyword evidence="3" id="KW-0813">Transport</keyword>
<evidence type="ECO:0000256" key="21">
    <source>
        <dbReference type="ARBA" id="ARBA00044985"/>
    </source>
</evidence>
<protein>
    <recommendedName>
        <fullName evidence="21">Lysosomal dipeptide transporter MFSD1</fullName>
    </recommendedName>
    <alternativeName>
        <fullName evidence="22">Major facilitator superfamily domain-containing protein 1</fullName>
    </alternativeName>
</protein>
<evidence type="ECO:0000256" key="13">
    <source>
        <dbReference type="ARBA" id="ARBA00044893"/>
    </source>
</evidence>
<feature type="transmembrane region" description="Helical" evidence="25">
    <location>
        <begin position="61"/>
        <end position="84"/>
    </location>
</feature>
<dbReference type="RefSeq" id="XP_001008110.1">
    <property type="nucleotide sequence ID" value="XM_001008110.1"/>
</dbReference>
<evidence type="ECO:0000256" key="3">
    <source>
        <dbReference type="ARBA" id="ARBA00022448"/>
    </source>
</evidence>
<feature type="transmembrane region" description="Helical" evidence="25">
    <location>
        <begin position="152"/>
        <end position="172"/>
    </location>
</feature>
<dbReference type="AlphaFoldDB" id="Q22SA7"/>
<dbReference type="eggNOG" id="KOG4686">
    <property type="taxonomic scope" value="Eukaryota"/>
</dbReference>
<keyword evidence="5 25" id="KW-1133">Transmembrane helix</keyword>
<dbReference type="InParanoid" id="Q22SA7"/>
<dbReference type="GeneID" id="7832666"/>
<feature type="transmembrane region" description="Helical" evidence="25">
    <location>
        <begin position="256"/>
        <end position="277"/>
    </location>
</feature>
<organism evidence="26 27">
    <name type="scientific">Tetrahymena thermophila (strain SB210)</name>
    <dbReference type="NCBI Taxonomy" id="312017"/>
    <lineage>
        <taxon>Eukaryota</taxon>
        <taxon>Sar</taxon>
        <taxon>Alveolata</taxon>
        <taxon>Ciliophora</taxon>
        <taxon>Intramacronucleata</taxon>
        <taxon>Oligohymenophorea</taxon>
        <taxon>Hymenostomatida</taxon>
        <taxon>Tetrahymenina</taxon>
        <taxon>Tetrahymenidae</taxon>
        <taxon>Tetrahymena</taxon>
    </lineage>
</organism>
<dbReference type="Pfam" id="PF07690">
    <property type="entry name" value="MFS_1"/>
    <property type="match status" value="1"/>
</dbReference>
<comment type="subunit">
    <text evidence="24">Homodimer. Interacts with lysosomal protein GLMP (via lumenal domain); the interaction starts while both proteins are still in the endoplasmic reticulum and is required for stabilization of MFSD1 in lysosomes but has no direct effect on its targeting to lysosomes or transporter activity.</text>
</comment>
<dbReference type="SUPFAM" id="SSF103473">
    <property type="entry name" value="MFS general substrate transporter"/>
    <property type="match status" value="1"/>
</dbReference>
<keyword evidence="4 25" id="KW-0812">Transmembrane</keyword>
<evidence type="ECO:0000256" key="7">
    <source>
        <dbReference type="ARBA" id="ARBA00023228"/>
    </source>
</evidence>
<dbReference type="PANTHER" id="PTHR23512">
    <property type="entry name" value="MAJOR FACILITATOR SUPERFAMILY DOMAIN-CONTAINING PROTEIN 1"/>
    <property type="match status" value="1"/>
</dbReference>
<dbReference type="EMBL" id="GG662845">
    <property type="protein sequence ID" value="EAR87865.1"/>
    <property type="molecule type" value="Genomic_DNA"/>
</dbReference>
<evidence type="ECO:0000256" key="11">
    <source>
        <dbReference type="ARBA" id="ARBA00044884"/>
    </source>
</evidence>
<dbReference type="GO" id="GO:0022857">
    <property type="term" value="F:transmembrane transporter activity"/>
    <property type="evidence" value="ECO:0007669"/>
    <property type="project" value="InterPro"/>
</dbReference>
<keyword evidence="27" id="KW-1185">Reference proteome</keyword>
<dbReference type="GO" id="GO:0005765">
    <property type="term" value="C:lysosomal membrane"/>
    <property type="evidence" value="ECO:0007669"/>
    <property type="project" value="UniProtKB-SubCell"/>
</dbReference>
<comment type="catalytic activity">
    <reaction evidence="16">
        <text>L-lysyl-L-lysine(out) = L-lysyl-L-lysine(in)</text>
        <dbReference type="Rhea" id="RHEA:79403"/>
        <dbReference type="ChEBI" id="CHEBI:229956"/>
    </reaction>
</comment>
<evidence type="ECO:0000256" key="10">
    <source>
        <dbReference type="ARBA" id="ARBA00044881"/>
    </source>
</evidence>
<comment type="catalytic activity">
    <reaction evidence="13">
        <text>L-alpha-aminoacyl-L-lysine(out) = L-alpha-aminoacyl-L-lysine(in)</text>
        <dbReference type="Rhea" id="RHEA:79383"/>
        <dbReference type="ChEBI" id="CHEBI:229966"/>
    </reaction>
</comment>
<evidence type="ECO:0000256" key="22">
    <source>
        <dbReference type="ARBA" id="ARBA00045018"/>
    </source>
</evidence>
<evidence type="ECO:0000256" key="2">
    <source>
        <dbReference type="ARBA" id="ARBA00008335"/>
    </source>
</evidence>
<feature type="transmembrane region" description="Helical" evidence="25">
    <location>
        <begin position="409"/>
        <end position="428"/>
    </location>
</feature>